<evidence type="ECO:0000256" key="4">
    <source>
        <dbReference type="ARBA" id="ARBA00022989"/>
    </source>
</evidence>
<feature type="transmembrane region" description="Helical" evidence="6">
    <location>
        <begin position="71"/>
        <end position="88"/>
    </location>
</feature>
<accession>A0A4R6RBI0</accession>
<dbReference type="PANTHER" id="PTHR30086:SF20">
    <property type="entry name" value="ARGININE EXPORTER PROTEIN ARGO-RELATED"/>
    <property type="match status" value="1"/>
</dbReference>
<name>A0A4R6RBI0_9HYPH</name>
<evidence type="ECO:0000313" key="9">
    <source>
        <dbReference type="Proteomes" id="UP000294547"/>
    </source>
</evidence>
<feature type="transmembrane region" description="Helical" evidence="6">
    <location>
        <begin position="41"/>
        <end position="64"/>
    </location>
</feature>
<dbReference type="OrthoDB" id="9804822at2"/>
<dbReference type="Proteomes" id="UP000294547">
    <property type="component" value="Unassembled WGS sequence"/>
</dbReference>
<keyword evidence="2" id="KW-1003">Cell membrane</keyword>
<gene>
    <name evidence="8" type="ORF">EDD54_3463</name>
</gene>
<evidence type="ECO:0000256" key="6">
    <source>
        <dbReference type="SAM" id="Phobius"/>
    </source>
</evidence>
<feature type="signal peptide" evidence="7">
    <location>
        <begin position="1"/>
        <end position="25"/>
    </location>
</feature>
<evidence type="ECO:0000313" key="8">
    <source>
        <dbReference type="EMBL" id="TDP83501.1"/>
    </source>
</evidence>
<evidence type="ECO:0000256" key="2">
    <source>
        <dbReference type="ARBA" id="ARBA00022475"/>
    </source>
</evidence>
<evidence type="ECO:0000256" key="5">
    <source>
        <dbReference type="ARBA" id="ARBA00023136"/>
    </source>
</evidence>
<feature type="transmembrane region" description="Helical" evidence="6">
    <location>
        <begin position="150"/>
        <end position="172"/>
    </location>
</feature>
<proteinExistence type="predicted"/>
<feature type="transmembrane region" description="Helical" evidence="6">
    <location>
        <begin position="184"/>
        <end position="202"/>
    </location>
</feature>
<evidence type="ECO:0000256" key="7">
    <source>
        <dbReference type="SAM" id="SignalP"/>
    </source>
</evidence>
<feature type="chain" id="PRO_5020937956" evidence="7">
    <location>
        <begin position="26"/>
        <end position="203"/>
    </location>
</feature>
<reference evidence="8 9" key="1">
    <citation type="submission" date="2019-03" db="EMBL/GenBank/DDBJ databases">
        <title>Genomic Encyclopedia of Type Strains, Phase IV (KMG-IV): sequencing the most valuable type-strain genomes for metagenomic binning, comparative biology and taxonomic classification.</title>
        <authorList>
            <person name="Goeker M."/>
        </authorList>
    </citation>
    <scope>NUCLEOTIDE SEQUENCE [LARGE SCALE GENOMIC DNA]</scope>
    <source>
        <strain evidence="8 9">DSM 102969</strain>
    </source>
</reference>
<dbReference type="InterPro" id="IPR001123">
    <property type="entry name" value="LeuE-type"/>
</dbReference>
<keyword evidence="9" id="KW-1185">Reference proteome</keyword>
<comment type="caution">
    <text evidence="8">The sequence shown here is derived from an EMBL/GenBank/DDBJ whole genome shotgun (WGS) entry which is preliminary data.</text>
</comment>
<protein>
    <submittedName>
        <fullName evidence="8">Threonine/homoserine/homoserine lactone efflux protein</fullName>
    </submittedName>
</protein>
<keyword evidence="3 6" id="KW-0812">Transmembrane</keyword>
<dbReference type="GO" id="GO:0005886">
    <property type="term" value="C:plasma membrane"/>
    <property type="evidence" value="ECO:0007669"/>
    <property type="project" value="UniProtKB-SubCell"/>
</dbReference>
<keyword evidence="5 6" id="KW-0472">Membrane</keyword>
<dbReference type="GO" id="GO:0015171">
    <property type="term" value="F:amino acid transmembrane transporter activity"/>
    <property type="evidence" value="ECO:0007669"/>
    <property type="project" value="TreeGrafter"/>
</dbReference>
<keyword evidence="7" id="KW-0732">Signal</keyword>
<organism evidence="8 9">
    <name type="scientific">Oharaeibacter diazotrophicus</name>
    <dbReference type="NCBI Taxonomy" id="1920512"/>
    <lineage>
        <taxon>Bacteria</taxon>
        <taxon>Pseudomonadati</taxon>
        <taxon>Pseudomonadota</taxon>
        <taxon>Alphaproteobacteria</taxon>
        <taxon>Hyphomicrobiales</taxon>
        <taxon>Pleomorphomonadaceae</taxon>
        <taxon>Oharaeibacter</taxon>
    </lineage>
</organism>
<dbReference type="RefSeq" id="WP_126538499.1">
    <property type="nucleotide sequence ID" value="NZ_BSPM01000009.1"/>
</dbReference>
<dbReference type="AlphaFoldDB" id="A0A4R6RBI0"/>
<keyword evidence="4 6" id="KW-1133">Transmembrane helix</keyword>
<evidence type="ECO:0000256" key="3">
    <source>
        <dbReference type="ARBA" id="ARBA00022692"/>
    </source>
</evidence>
<sequence>MDATTLFAFSLAFAIAAASPGPGMAAVVARGLGGGFRGAFPMVLGLVVGDLVYLSFVTFGLAALAQRFGTVFLVVKWAGAAYLLYLAVKLWTAKPNPDEVRAAAAQGFVRTLLAGLSLTLGNPKTMVFYIALLPTLVPLERMTAVGFAELVGIVMVLLTAIGSAYAAAAAGAREMFRSPRALRRLNRTAGTVMAGAAAAIVAR</sequence>
<dbReference type="Pfam" id="PF01810">
    <property type="entry name" value="LysE"/>
    <property type="match status" value="1"/>
</dbReference>
<evidence type="ECO:0000256" key="1">
    <source>
        <dbReference type="ARBA" id="ARBA00004651"/>
    </source>
</evidence>
<comment type="subcellular location">
    <subcellularLocation>
        <location evidence="1">Cell membrane</location>
        <topology evidence="1">Multi-pass membrane protein</topology>
    </subcellularLocation>
</comment>
<dbReference type="PANTHER" id="PTHR30086">
    <property type="entry name" value="ARGININE EXPORTER PROTEIN ARGO"/>
    <property type="match status" value="1"/>
</dbReference>
<dbReference type="EMBL" id="SNXY01000009">
    <property type="protein sequence ID" value="TDP83501.1"/>
    <property type="molecule type" value="Genomic_DNA"/>
</dbReference>